<dbReference type="OrthoDB" id="668891at2"/>
<reference evidence="1 2" key="1">
    <citation type="journal article" date="2012" name="Stand. Genomic Sci.">
        <title>Complete genome sequencing and analysis of Saprospira grandis str. Lewin, a predatory marine bacterium.</title>
        <authorList>
            <person name="Saw J.H."/>
            <person name="Yuryev A."/>
            <person name="Kanbe M."/>
            <person name="Hou S."/>
            <person name="Young A.G."/>
            <person name="Aizawa S."/>
            <person name="Alam M."/>
        </authorList>
    </citation>
    <scope>NUCLEOTIDE SEQUENCE [LARGE SCALE GENOMIC DNA]</scope>
    <source>
        <strain evidence="1 2">Lewin</strain>
    </source>
</reference>
<dbReference type="HOGENOM" id="CLU_1164594_0_0_10"/>
<dbReference type="EMBL" id="CP002831">
    <property type="protein sequence ID" value="AFC25931.1"/>
    <property type="molecule type" value="Genomic_DNA"/>
</dbReference>
<dbReference type="KEGG" id="sgn:SGRA_3203"/>
<evidence type="ECO:0000313" key="1">
    <source>
        <dbReference type="EMBL" id="AFC25931.1"/>
    </source>
</evidence>
<dbReference type="eggNOG" id="ENOG503122S">
    <property type="taxonomic scope" value="Bacteria"/>
</dbReference>
<evidence type="ECO:0000313" key="2">
    <source>
        <dbReference type="Proteomes" id="UP000007519"/>
    </source>
</evidence>
<proteinExistence type="predicted"/>
<dbReference type="RefSeq" id="WP_015693528.1">
    <property type="nucleotide sequence ID" value="NC_016940.1"/>
</dbReference>
<dbReference type="AlphaFoldDB" id="H6L0X5"/>
<keyword evidence="2" id="KW-1185">Reference proteome</keyword>
<dbReference type="Proteomes" id="UP000007519">
    <property type="component" value="Chromosome"/>
</dbReference>
<sequence>MRPTFFLLLALSLLLINCQKETESFPDFELSYFPSDSGHYVIYQVDSIYYNDFDRTIDTVSLLIKEEVGGQETDNRNQSYQRLNRYYKRDSSPWQLAEVWAIQIEGSFAYRIENNQRYINLSFPLKINRQWDGIPYIRRDTVISIPGGSIDIYKDWDAFEIIELDGSYTYNGQSFDSVLTVLQVDKINNIERRYSLERYAKNYGLIYKEQLILDTQCNGNIANCIGIPWEQKAEKGYILNMTFLSSN</sequence>
<gene>
    <name evidence="1" type="ordered locus">SGRA_3203</name>
</gene>
<organism evidence="1 2">
    <name type="scientific">Saprospira grandis (strain Lewin)</name>
    <dbReference type="NCBI Taxonomy" id="984262"/>
    <lineage>
        <taxon>Bacteria</taxon>
        <taxon>Pseudomonadati</taxon>
        <taxon>Bacteroidota</taxon>
        <taxon>Saprospiria</taxon>
        <taxon>Saprospirales</taxon>
        <taxon>Saprospiraceae</taxon>
        <taxon>Saprospira</taxon>
    </lineage>
</organism>
<dbReference type="STRING" id="984262.SGRA_3203"/>
<protein>
    <submittedName>
        <fullName evidence="1">Uncharacterized protein</fullName>
    </submittedName>
</protein>
<name>H6L0X5_SAPGL</name>
<accession>H6L0X5</accession>